<dbReference type="RefSeq" id="WP_125987593.1">
    <property type="nucleotide sequence ID" value="NZ_CP046640.1"/>
</dbReference>
<dbReference type="PANTHER" id="PTHR46558">
    <property type="entry name" value="TRACRIPTIONAL REGULATORY PROTEIN-RELATED-RELATED"/>
    <property type="match status" value="1"/>
</dbReference>
<dbReference type="InterPro" id="IPR001387">
    <property type="entry name" value="Cro/C1-type_HTH"/>
</dbReference>
<dbReference type="SMART" id="SM00530">
    <property type="entry name" value="HTH_XRE"/>
    <property type="match status" value="1"/>
</dbReference>
<evidence type="ECO:0000313" key="3">
    <source>
        <dbReference type="EMBL" id="QTL96795.1"/>
    </source>
</evidence>
<dbReference type="SUPFAM" id="SSF47413">
    <property type="entry name" value="lambda repressor-like DNA-binding domains"/>
    <property type="match status" value="1"/>
</dbReference>
<reference evidence="3" key="1">
    <citation type="submission" date="2019-12" db="EMBL/GenBank/DDBJ databases">
        <authorList>
            <person name="zhang j."/>
            <person name="sun C.M."/>
        </authorList>
    </citation>
    <scope>NUCLEOTIDE SEQUENCE</scope>
    <source>
        <strain evidence="3">NS-1</strain>
    </source>
</reference>
<dbReference type="PANTHER" id="PTHR46558:SF11">
    <property type="entry name" value="HTH-TYPE TRANSCRIPTIONAL REGULATOR XRE"/>
    <property type="match status" value="1"/>
</dbReference>
<dbReference type="AlphaFoldDB" id="A0A8A7K9M6"/>
<dbReference type="PROSITE" id="PS50943">
    <property type="entry name" value="HTH_CROC1"/>
    <property type="match status" value="1"/>
</dbReference>
<feature type="domain" description="HTH cro/C1-type" evidence="2">
    <location>
        <begin position="7"/>
        <end position="61"/>
    </location>
</feature>
<dbReference type="InterPro" id="IPR010982">
    <property type="entry name" value="Lambda_DNA-bd_dom_sf"/>
</dbReference>
<accession>A0A8A7K9M6</accession>
<evidence type="ECO:0000256" key="1">
    <source>
        <dbReference type="ARBA" id="ARBA00023125"/>
    </source>
</evidence>
<keyword evidence="1" id="KW-0238">DNA-binding</keyword>
<dbReference type="GO" id="GO:0003677">
    <property type="term" value="F:DNA binding"/>
    <property type="evidence" value="ECO:0007669"/>
    <property type="project" value="UniProtKB-KW"/>
</dbReference>
<organism evidence="3 4">
    <name type="scientific">Iocasia fonsfrigidae</name>
    <dbReference type="NCBI Taxonomy" id="2682810"/>
    <lineage>
        <taxon>Bacteria</taxon>
        <taxon>Bacillati</taxon>
        <taxon>Bacillota</taxon>
        <taxon>Clostridia</taxon>
        <taxon>Halanaerobiales</taxon>
        <taxon>Halanaerobiaceae</taxon>
        <taxon>Iocasia</taxon>
    </lineage>
</organism>
<protein>
    <submittedName>
        <fullName evidence="3">Helix-turn-helix domain-containing protein</fullName>
    </submittedName>
</protein>
<gene>
    <name evidence="3" type="ORF">GM661_01795</name>
</gene>
<keyword evidence="4" id="KW-1185">Reference proteome</keyword>
<evidence type="ECO:0000313" key="4">
    <source>
        <dbReference type="Proteomes" id="UP000665020"/>
    </source>
</evidence>
<sequence>MSLGNMIRKLRKEKNMTQTELGQKINVAKSTISQYENNINTPDIKTIQKLAKIFEVSISYLLEETTERNTYQINPELANCLTKVSERKDLQLLFEKTKDLSPKSIQQIIKIIQAIDPD</sequence>
<dbReference type="EMBL" id="CP046640">
    <property type="protein sequence ID" value="QTL96795.1"/>
    <property type="molecule type" value="Genomic_DNA"/>
</dbReference>
<evidence type="ECO:0000259" key="2">
    <source>
        <dbReference type="PROSITE" id="PS50943"/>
    </source>
</evidence>
<name>A0A8A7K9M6_9FIRM</name>
<dbReference type="CDD" id="cd00093">
    <property type="entry name" value="HTH_XRE"/>
    <property type="match status" value="1"/>
</dbReference>
<dbReference type="Proteomes" id="UP000665020">
    <property type="component" value="Chromosome"/>
</dbReference>
<dbReference type="KEGG" id="ifn:GM661_01795"/>
<dbReference type="Gene3D" id="1.10.260.40">
    <property type="entry name" value="lambda repressor-like DNA-binding domains"/>
    <property type="match status" value="1"/>
</dbReference>
<dbReference type="Pfam" id="PF01381">
    <property type="entry name" value="HTH_3"/>
    <property type="match status" value="1"/>
</dbReference>
<proteinExistence type="predicted"/>